<dbReference type="Gene3D" id="3.90.1600.10">
    <property type="entry name" value="Palm domain of DNA polymerase"/>
    <property type="match status" value="1"/>
</dbReference>
<evidence type="ECO:0000259" key="9">
    <source>
        <dbReference type="Pfam" id="PF00136"/>
    </source>
</evidence>
<proteinExistence type="inferred from homology"/>
<dbReference type="Gene3D" id="1.10.287.690">
    <property type="entry name" value="Helix hairpin bin"/>
    <property type="match status" value="1"/>
</dbReference>
<keyword evidence="12" id="KW-1185">Reference proteome</keyword>
<dbReference type="InterPro" id="IPR023211">
    <property type="entry name" value="DNA_pol_palm_dom_sf"/>
</dbReference>
<dbReference type="PRINTS" id="PR00106">
    <property type="entry name" value="DNAPOLB"/>
</dbReference>
<dbReference type="InterPro" id="IPR006172">
    <property type="entry name" value="DNA-dir_DNA_pol_B"/>
</dbReference>
<dbReference type="InterPro" id="IPR006133">
    <property type="entry name" value="DNA-dir_DNA_pol_B_exonuc"/>
</dbReference>
<evidence type="ECO:0000256" key="2">
    <source>
        <dbReference type="ARBA" id="ARBA00022679"/>
    </source>
</evidence>
<gene>
    <name evidence="11" type="ORF">H1011_03715</name>
</gene>
<evidence type="ECO:0000256" key="6">
    <source>
        <dbReference type="ARBA" id="ARBA00049244"/>
    </source>
</evidence>
<dbReference type="GO" id="GO:0003677">
    <property type="term" value="F:DNA binding"/>
    <property type="evidence" value="ECO:0007669"/>
    <property type="project" value="UniProtKB-KW"/>
</dbReference>
<feature type="coiled-coil region" evidence="8">
    <location>
        <begin position="502"/>
        <end position="532"/>
    </location>
</feature>
<keyword evidence="7" id="KW-0235">DNA replication</keyword>
<evidence type="ECO:0000256" key="1">
    <source>
        <dbReference type="ARBA" id="ARBA00005755"/>
    </source>
</evidence>
<dbReference type="SUPFAM" id="SSF56672">
    <property type="entry name" value="DNA/RNA polymerases"/>
    <property type="match status" value="1"/>
</dbReference>
<dbReference type="SUPFAM" id="SSF53098">
    <property type="entry name" value="Ribonuclease H-like"/>
    <property type="match status" value="1"/>
</dbReference>
<evidence type="ECO:0000313" key="12">
    <source>
        <dbReference type="Proteomes" id="UP000604391"/>
    </source>
</evidence>
<accession>A0A832UMF2</accession>
<evidence type="ECO:0000256" key="7">
    <source>
        <dbReference type="RuleBase" id="RU000442"/>
    </source>
</evidence>
<sequence length="810" mass="92301">MKYKLCLLDIDYIIEGGKAVIRIFGRTAEGKSAVLIDRNVEPWFLVLSDNIGETEKSLENLKGEGFSIQRVEKETREYLGEKVDFLKAFTKFPGEVRTAREKVRTLPGVKGVFEADILFTHRYILDNSLRPMGMLEVEAEEVEKPEKFELDLVLEARGSPKYIEGDIPKLNIMSFDIEASNPKGMPNADRDPIIMMSVASDSEEKVISQKKPDGSQNYVEDAKDEAGILKRFEEIIREQDVDILAAYNSDNFDFPYIRDRAEKLNHELNIGRAGGVVRFKSRGRYSAAESRGRIHADLFHYVTIILRGALGQINSRSLKSVAEKFLPEDSRKKDLDWRKMSEYWEKGGEELKELFDYSMADATVTKKLADLFMPREYELSRLVRVPLFDAMRTTYGRLVENYLMWNAIERGLVIPNRPEQEEMGERAATGAIEGAYVKEPEKGMHENIAVMDFKSLYPSIIISHNIDASTVNCACCKGKAEKVEDLGTWMCTKSEGLMPIVLKNILKERNELKKKMKELEKNSKEYQTLDNRQYSLKILANSAYGYLAFRGSRWYTREGGSTTTALGRMYTHKIIDTAEDFGLRSIYGDTDSLFVVSEDGDIEGKVKKFLKKINSELPGVMELEFEGVYKRGIFVSKKRYAMIDEKGDTLIKGLEFVRRDWSPIAKKTQKEVIDSILEDGNSEKAFEIVRDTIRKIKNREITKEDVVVYTQLTRPLDKYKVTAPHIKVAKDMKNRGEEVVTGTSVGYIITEGGGSISERAQQVDEVDVKKIDRKYYVENQIIPAVSRVMEALGYGKEDLLGKKQSTLEGF</sequence>
<dbReference type="InterPro" id="IPR012337">
    <property type="entry name" value="RNaseH-like_sf"/>
</dbReference>
<evidence type="ECO:0000256" key="3">
    <source>
        <dbReference type="ARBA" id="ARBA00022695"/>
    </source>
</evidence>
<keyword evidence="2 7" id="KW-0808">Transferase</keyword>
<keyword evidence="4 7" id="KW-0239">DNA-directed DNA polymerase</keyword>
<comment type="similarity">
    <text evidence="1 7">Belongs to the DNA polymerase type-B family.</text>
</comment>
<dbReference type="NCBIfam" id="TIGR00592">
    <property type="entry name" value="pol2"/>
    <property type="match status" value="1"/>
</dbReference>
<evidence type="ECO:0000256" key="4">
    <source>
        <dbReference type="ARBA" id="ARBA00022932"/>
    </source>
</evidence>
<dbReference type="PANTHER" id="PTHR10322">
    <property type="entry name" value="DNA POLYMERASE CATALYTIC SUBUNIT"/>
    <property type="match status" value="1"/>
</dbReference>
<keyword evidence="3 7" id="KW-0548">Nucleotidyltransferase</keyword>
<evidence type="ECO:0000259" key="10">
    <source>
        <dbReference type="Pfam" id="PF03104"/>
    </source>
</evidence>
<dbReference type="GO" id="GO:0003887">
    <property type="term" value="F:DNA-directed DNA polymerase activity"/>
    <property type="evidence" value="ECO:0007669"/>
    <property type="project" value="UniProtKB-KW"/>
</dbReference>
<dbReference type="InterPro" id="IPR050240">
    <property type="entry name" value="DNA_pol_type-B"/>
</dbReference>
<dbReference type="InterPro" id="IPR006134">
    <property type="entry name" value="DNA-dir_DNA_pol_B_multi_dom"/>
</dbReference>
<dbReference type="InterPro" id="IPR043502">
    <property type="entry name" value="DNA/RNA_pol_sf"/>
</dbReference>
<comment type="catalytic activity">
    <reaction evidence="6 7">
        <text>DNA(n) + a 2'-deoxyribonucleoside 5'-triphosphate = DNA(n+1) + diphosphate</text>
        <dbReference type="Rhea" id="RHEA:22508"/>
        <dbReference type="Rhea" id="RHEA-COMP:17339"/>
        <dbReference type="Rhea" id="RHEA-COMP:17340"/>
        <dbReference type="ChEBI" id="CHEBI:33019"/>
        <dbReference type="ChEBI" id="CHEBI:61560"/>
        <dbReference type="ChEBI" id="CHEBI:173112"/>
        <dbReference type="EC" id="2.7.7.7"/>
    </reaction>
</comment>
<dbReference type="GO" id="GO:0006261">
    <property type="term" value="P:DNA-templated DNA replication"/>
    <property type="evidence" value="ECO:0007669"/>
    <property type="project" value="TreeGrafter"/>
</dbReference>
<feature type="domain" description="DNA-directed DNA polymerase family B multifunctional" evidence="9">
    <location>
        <begin position="397"/>
        <end position="791"/>
    </location>
</feature>
<dbReference type="Pfam" id="PF00136">
    <property type="entry name" value="DNA_pol_B"/>
    <property type="match status" value="1"/>
</dbReference>
<dbReference type="Gene3D" id="3.30.342.10">
    <property type="entry name" value="DNA Polymerase, chain B, domain 1"/>
    <property type="match status" value="1"/>
</dbReference>
<evidence type="ECO:0000256" key="5">
    <source>
        <dbReference type="ARBA" id="ARBA00023125"/>
    </source>
</evidence>
<keyword evidence="5 7" id="KW-0238">DNA-binding</keyword>
<evidence type="ECO:0000313" key="11">
    <source>
        <dbReference type="EMBL" id="HIJ99893.1"/>
    </source>
</evidence>
<reference evidence="11 12" key="1">
    <citation type="journal article" name="Nat. Commun.">
        <title>Undinarchaeota illuminate DPANN phylogeny and the impact of gene transfer on archaeal evolution.</title>
        <authorList>
            <person name="Dombrowski N."/>
            <person name="Williams T.A."/>
            <person name="Sun J."/>
            <person name="Woodcroft B.J."/>
            <person name="Lee J.H."/>
            <person name="Minh B.Q."/>
            <person name="Rinke C."/>
            <person name="Spang A."/>
        </authorList>
    </citation>
    <scope>NUCLEOTIDE SEQUENCE [LARGE SCALE GENOMIC DNA]</scope>
    <source>
        <strain evidence="11">MAG_bin17</strain>
    </source>
</reference>
<dbReference type="PANTHER" id="PTHR10322:SF23">
    <property type="entry name" value="DNA POLYMERASE DELTA CATALYTIC SUBUNIT"/>
    <property type="match status" value="1"/>
</dbReference>
<dbReference type="EC" id="2.7.7.7" evidence="7"/>
<dbReference type="Gene3D" id="3.30.420.10">
    <property type="entry name" value="Ribonuclease H-like superfamily/Ribonuclease H"/>
    <property type="match status" value="1"/>
</dbReference>
<organism evidence="11 12">
    <name type="scientific">Candidatus Undinarchaeum marinum</name>
    <dbReference type="NCBI Taxonomy" id="2756141"/>
    <lineage>
        <taxon>Archaea</taxon>
        <taxon>Candidatus Undinarchaeota</taxon>
        <taxon>Candidatus Undinarchaeia</taxon>
        <taxon>Candidatus Undinarchaeales</taxon>
        <taxon>Candidatus Undinarchaeaceae</taxon>
        <taxon>Candidatus Undinarchaeum</taxon>
    </lineage>
</organism>
<evidence type="ECO:0000256" key="8">
    <source>
        <dbReference type="SAM" id="Coils"/>
    </source>
</evidence>
<dbReference type="Pfam" id="PF03104">
    <property type="entry name" value="DNA_pol_B_exo1"/>
    <property type="match status" value="1"/>
</dbReference>
<dbReference type="Gene3D" id="1.10.132.60">
    <property type="entry name" value="DNA polymerase family B, C-terminal domain"/>
    <property type="match status" value="1"/>
</dbReference>
<protein>
    <recommendedName>
        <fullName evidence="7">DNA polymerase</fullName>
        <ecNumber evidence="7">2.7.7.7</ecNumber>
    </recommendedName>
</protein>
<dbReference type="SMART" id="SM00486">
    <property type="entry name" value="POLBc"/>
    <property type="match status" value="1"/>
</dbReference>
<feature type="domain" description="DNA-directed DNA polymerase family B exonuclease" evidence="10">
    <location>
        <begin position="112"/>
        <end position="303"/>
    </location>
</feature>
<dbReference type="InterPro" id="IPR036397">
    <property type="entry name" value="RNaseH_sf"/>
</dbReference>
<dbReference type="GO" id="GO:0000166">
    <property type="term" value="F:nucleotide binding"/>
    <property type="evidence" value="ECO:0007669"/>
    <property type="project" value="InterPro"/>
</dbReference>
<dbReference type="AlphaFoldDB" id="A0A832UMF2"/>
<dbReference type="Proteomes" id="UP000604391">
    <property type="component" value="Unassembled WGS sequence"/>
</dbReference>
<dbReference type="InterPro" id="IPR042087">
    <property type="entry name" value="DNA_pol_B_thumb"/>
</dbReference>
<keyword evidence="8" id="KW-0175">Coiled coil</keyword>
<comment type="caution">
    <text evidence="11">The sequence shown here is derived from an EMBL/GenBank/DDBJ whole genome shotgun (WGS) entry which is preliminary data.</text>
</comment>
<dbReference type="PROSITE" id="PS00116">
    <property type="entry name" value="DNA_POLYMERASE_B"/>
    <property type="match status" value="1"/>
</dbReference>
<name>A0A832UMF2_9ARCH</name>
<dbReference type="InterPro" id="IPR017964">
    <property type="entry name" value="DNA-dir_DNA_pol_B_CS"/>
</dbReference>
<dbReference type="EMBL" id="DVAD01000018">
    <property type="protein sequence ID" value="HIJ99893.1"/>
    <property type="molecule type" value="Genomic_DNA"/>
</dbReference>